<name>A0A0M3WPD6_9ABAC</name>
<reference evidence="1 2" key="1">
    <citation type="journal article" date="2016" name="Sci. Rep.">
        <title>Genome sequence of Perigonia lusca single nucleopolyhedrovirus: insights into the evolution of a nucleotide metabolism enzyme in the family Baculoviridae.</title>
        <authorList>
            <person name="Ardisson-Araujo D.M."/>
            <person name="Lima R.N."/>
            <person name="Melo F.L."/>
            <person name="Clem R.J."/>
            <person name="Huang N."/>
            <person name="Bao S.N."/>
            <person name="Sosa-Gomez D.R."/>
            <person name="Ribeiro B.M."/>
        </authorList>
    </citation>
    <scope>NUCLEOTIDE SEQUENCE [LARGE SCALE GENOMIC DNA]</scope>
</reference>
<sequence length="204" mass="24375">MSATLLDKLYRNKTCKPNSIKAQLAIILGPYVLYCENSKTEDPYIISNVSHTYSYNRNICDMIVRHGTLKSTSRGCERCHISKFEEYKRYEGRYDTQFLLKHSKNIKNMIERLFFILSGHHIRRECEFEYDEDNDDYENDWNGIIHEGGPSLRIHIIEFKPDYFLQINKLRSQKSIWKYKSDRNKITKYATSDRQEKRRHSTAI</sequence>
<dbReference type="Proteomes" id="UP000204667">
    <property type="component" value="Segment"/>
</dbReference>
<protein>
    <submittedName>
        <fullName evidence="1">Uncharacterized protein</fullName>
    </submittedName>
</protein>
<accession>A0A0M3WPD6</accession>
<gene>
    <name evidence="1" type="primary">PeluOrf-144</name>
</gene>
<keyword evidence="2" id="KW-1185">Reference proteome</keyword>
<dbReference type="RefSeq" id="YP_009165744.1">
    <property type="nucleotide sequence ID" value="NC_027923.1"/>
</dbReference>
<dbReference type="GeneID" id="26040046"/>
<evidence type="ECO:0000313" key="1">
    <source>
        <dbReference type="EMBL" id="AKN80690.1"/>
    </source>
</evidence>
<evidence type="ECO:0000313" key="2">
    <source>
        <dbReference type="Proteomes" id="UP000204667"/>
    </source>
</evidence>
<organism evidence="1 2">
    <name type="scientific">Perigonia lusca single nucleopolyhedrovirus</name>
    <dbReference type="NCBI Taxonomy" id="1675865"/>
    <lineage>
        <taxon>Viruses</taxon>
        <taxon>Viruses incertae sedis</taxon>
        <taxon>Naldaviricetes</taxon>
        <taxon>Lefavirales</taxon>
        <taxon>Baculoviridae</taxon>
        <taxon>Alphabaculovirus</taxon>
        <taxon>Alphabaculovirus peluscae</taxon>
        <taxon>Perigonia lusca nucleopolyhedrovirus</taxon>
    </lineage>
</organism>
<proteinExistence type="predicted"/>
<dbReference type="KEGG" id="vg:26040046"/>
<dbReference type="EMBL" id="KM596836">
    <property type="protein sequence ID" value="AKN80690.1"/>
    <property type="molecule type" value="Genomic_DNA"/>
</dbReference>